<accession>A0ACB9D1F6</accession>
<gene>
    <name evidence="1" type="ORF">L2E82_30831</name>
</gene>
<reference evidence="1 2" key="2">
    <citation type="journal article" date="2022" name="Mol. Ecol. Resour.">
        <title>The genomes of chicory, endive, great burdock and yacon provide insights into Asteraceae paleo-polyploidization history and plant inulin production.</title>
        <authorList>
            <person name="Fan W."/>
            <person name="Wang S."/>
            <person name="Wang H."/>
            <person name="Wang A."/>
            <person name="Jiang F."/>
            <person name="Liu H."/>
            <person name="Zhao H."/>
            <person name="Xu D."/>
            <person name="Zhang Y."/>
        </authorList>
    </citation>
    <scope>NUCLEOTIDE SEQUENCE [LARGE SCALE GENOMIC DNA]</scope>
    <source>
        <strain evidence="2">cv. Punajuju</strain>
        <tissue evidence="1">Leaves</tissue>
    </source>
</reference>
<comment type="caution">
    <text evidence="1">The sequence shown here is derived from an EMBL/GenBank/DDBJ whole genome shotgun (WGS) entry which is preliminary data.</text>
</comment>
<protein>
    <submittedName>
        <fullName evidence="1">Uncharacterized protein</fullName>
    </submittedName>
</protein>
<evidence type="ECO:0000313" key="2">
    <source>
        <dbReference type="Proteomes" id="UP001055811"/>
    </source>
</evidence>
<evidence type="ECO:0000313" key="1">
    <source>
        <dbReference type="EMBL" id="KAI3740402.1"/>
    </source>
</evidence>
<reference evidence="2" key="1">
    <citation type="journal article" date="2022" name="Mol. Ecol. Resour.">
        <title>The genomes of chicory, endive, great burdock and yacon provide insights into Asteraceae palaeo-polyploidization history and plant inulin production.</title>
        <authorList>
            <person name="Fan W."/>
            <person name="Wang S."/>
            <person name="Wang H."/>
            <person name="Wang A."/>
            <person name="Jiang F."/>
            <person name="Liu H."/>
            <person name="Zhao H."/>
            <person name="Xu D."/>
            <person name="Zhang Y."/>
        </authorList>
    </citation>
    <scope>NUCLEOTIDE SEQUENCE [LARGE SCALE GENOMIC DNA]</scope>
    <source>
        <strain evidence="2">cv. Punajuju</strain>
    </source>
</reference>
<keyword evidence="2" id="KW-1185">Reference proteome</keyword>
<proteinExistence type="predicted"/>
<dbReference type="EMBL" id="CM042013">
    <property type="protein sequence ID" value="KAI3740402.1"/>
    <property type="molecule type" value="Genomic_DNA"/>
</dbReference>
<dbReference type="Proteomes" id="UP001055811">
    <property type="component" value="Linkage Group LG05"/>
</dbReference>
<name>A0ACB9D1F6_CICIN</name>
<sequence>MLRFQVSSLTFSLLLISAGSSVIYGECSRDYFTSNTAYQLNVDLLYTSLIESSSIYNFKIFEIPATGFSQNDVVFGLFQCQGDLSFSRCRDCVARSVSQLKINCPVSIGGTIQLEGCFVKYDNISFVGLEDKMEAFRSCGPSIGHNSDILINRDDALAYVISGIDGHYFRAAVSGSVQAVAQCEEDLTLSECEDCLLEGRARLTSECKTSSRGAVYVGKCYIRYAHQGILKGRYYNRNSKREREFERDIAGGSLRDTNGDREKERDARRQ</sequence>
<organism evidence="1 2">
    <name type="scientific">Cichorium intybus</name>
    <name type="common">Chicory</name>
    <dbReference type="NCBI Taxonomy" id="13427"/>
    <lineage>
        <taxon>Eukaryota</taxon>
        <taxon>Viridiplantae</taxon>
        <taxon>Streptophyta</taxon>
        <taxon>Embryophyta</taxon>
        <taxon>Tracheophyta</taxon>
        <taxon>Spermatophyta</taxon>
        <taxon>Magnoliopsida</taxon>
        <taxon>eudicotyledons</taxon>
        <taxon>Gunneridae</taxon>
        <taxon>Pentapetalae</taxon>
        <taxon>asterids</taxon>
        <taxon>campanulids</taxon>
        <taxon>Asterales</taxon>
        <taxon>Asteraceae</taxon>
        <taxon>Cichorioideae</taxon>
        <taxon>Cichorieae</taxon>
        <taxon>Cichoriinae</taxon>
        <taxon>Cichorium</taxon>
    </lineage>
</organism>